<keyword evidence="7" id="KW-0418">Kinase</keyword>
<feature type="domain" description="DAGKc" evidence="14">
    <location>
        <begin position="4"/>
        <end position="137"/>
    </location>
</feature>
<dbReference type="RefSeq" id="WP_087016732.1">
    <property type="nucleotide sequence ID" value="NZ_CP178353.1"/>
</dbReference>
<evidence type="ECO:0000256" key="2">
    <source>
        <dbReference type="ARBA" id="ARBA00005983"/>
    </source>
</evidence>
<keyword evidence="12" id="KW-1208">Phospholipid metabolism</keyword>
<dbReference type="InterPro" id="IPR001206">
    <property type="entry name" value="Diacylglycerol_kinase_cat_dom"/>
</dbReference>
<dbReference type="Gene3D" id="3.40.50.10330">
    <property type="entry name" value="Probable inorganic polyphosphate/atp-NAD kinase, domain 1"/>
    <property type="match status" value="1"/>
</dbReference>
<dbReference type="SUPFAM" id="SSF111331">
    <property type="entry name" value="NAD kinase/diacylglycerol kinase-like"/>
    <property type="match status" value="1"/>
</dbReference>
<evidence type="ECO:0000256" key="12">
    <source>
        <dbReference type="ARBA" id="ARBA00023264"/>
    </source>
</evidence>
<evidence type="ECO:0000256" key="1">
    <source>
        <dbReference type="ARBA" id="ARBA00001946"/>
    </source>
</evidence>
<keyword evidence="11" id="KW-0594">Phospholipid biosynthesis</keyword>
<gene>
    <name evidence="15" type="ORF">CBW42_00645</name>
</gene>
<evidence type="ECO:0000256" key="5">
    <source>
        <dbReference type="ARBA" id="ARBA00022723"/>
    </source>
</evidence>
<dbReference type="InterPro" id="IPR016064">
    <property type="entry name" value="NAD/diacylglycerol_kinase_sf"/>
</dbReference>
<dbReference type="OrthoDB" id="142078at2"/>
<keyword evidence="8" id="KW-0067">ATP-binding</keyword>
<dbReference type="InterPro" id="IPR005218">
    <property type="entry name" value="Diacylglycerol/lipid_kinase"/>
</dbReference>
<dbReference type="EMBL" id="NHOC01000001">
    <property type="protein sequence ID" value="OUM21769.1"/>
    <property type="molecule type" value="Genomic_DNA"/>
</dbReference>
<dbReference type="Gene3D" id="2.60.200.40">
    <property type="match status" value="1"/>
</dbReference>
<keyword evidence="9" id="KW-0460">Magnesium</keyword>
<keyword evidence="10" id="KW-0443">Lipid metabolism</keyword>
<evidence type="ECO:0000256" key="8">
    <source>
        <dbReference type="ARBA" id="ARBA00022840"/>
    </source>
</evidence>
<evidence type="ECO:0000259" key="14">
    <source>
        <dbReference type="PROSITE" id="PS50146"/>
    </source>
</evidence>
<reference evidence="15 16" key="1">
    <citation type="submission" date="2017-05" db="EMBL/GenBank/DDBJ databases">
        <title>Butyricicoccus porcorum sp. nov. a butyrate-producing bacterium from the swine intestinal tract.</title>
        <authorList>
            <person name="Trachsel J."/>
            <person name="Humphrey S."/>
            <person name="Allen H.K."/>
        </authorList>
    </citation>
    <scope>NUCLEOTIDE SEQUENCE [LARGE SCALE GENOMIC DNA]</scope>
    <source>
        <strain evidence="15">BB10</strain>
    </source>
</reference>
<dbReference type="InterPro" id="IPR045540">
    <property type="entry name" value="YegS/DAGK_C"/>
</dbReference>
<protein>
    <recommendedName>
        <fullName evidence="14">DAGKc domain-containing protein</fullName>
    </recommendedName>
</protein>
<evidence type="ECO:0000256" key="3">
    <source>
        <dbReference type="ARBA" id="ARBA00022516"/>
    </source>
</evidence>
<sequence>MLSGRKQSLMLVINPTAGKNRARDNVFMLIDYFFTHGYQVTVFPTQAKGDACRYVAEFAPQYDALVCVGGDGTLNEAVTGLMFCDPEDRPRLGYIPAGTTNDFANTLGISGEMAQSAEQFCNGDAFRCDIGRFNGKYFTYVAAFGLFTEVSYETPQPLKNALGHAAYILEGVKSLASIQSYHLKITCDGEEVEGDYIYGQISNSTSIAGIMDISRTGVQLDDGLFEVLVVRMPSNVIELNAIISSLMFQKVEESPYIYFRRAKSVTVISEIPLPWTLDGEAGGSFCYSQADIMPGAVTFNLASLPNEKNIPAQQTLPEAEPDARPEVQEDTQSPKA</sequence>
<dbReference type="Pfam" id="PF19279">
    <property type="entry name" value="YegS_C"/>
    <property type="match status" value="1"/>
</dbReference>
<dbReference type="PROSITE" id="PS50146">
    <property type="entry name" value="DAGK"/>
    <property type="match status" value="1"/>
</dbReference>
<evidence type="ECO:0000313" key="16">
    <source>
        <dbReference type="Proteomes" id="UP000194903"/>
    </source>
</evidence>
<comment type="caution">
    <text evidence="15">The sequence shown here is derived from an EMBL/GenBank/DDBJ whole genome shotgun (WGS) entry which is preliminary data.</text>
</comment>
<organism evidence="15 16">
    <name type="scientific">Butyricicoccus porcorum</name>
    <dbReference type="NCBI Taxonomy" id="1945634"/>
    <lineage>
        <taxon>Bacteria</taxon>
        <taxon>Bacillati</taxon>
        <taxon>Bacillota</taxon>
        <taxon>Clostridia</taxon>
        <taxon>Eubacteriales</taxon>
        <taxon>Butyricicoccaceae</taxon>
        <taxon>Butyricicoccus</taxon>
    </lineage>
</organism>
<evidence type="ECO:0000313" key="15">
    <source>
        <dbReference type="EMBL" id="OUM21769.1"/>
    </source>
</evidence>
<proteinExistence type="inferred from homology"/>
<evidence type="ECO:0000256" key="13">
    <source>
        <dbReference type="SAM" id="MobiDB-lite"/>
    </source>
</evidence>
<comment type="similarity">
    <text evidence="2">Belongs to the diacylglycerol/lipid kinase family.</text>
</comment>
<dbReference type="SMART" id="SM00046">
    <property type="entry name" value="DAGKc"/>
    <property type="match status" value="1"/>
</dbReference>
<evidence type="ECO:0000256" key="10">
    <source>
        <dbReference type="ARBA" id="ARBA00023098"/>
    </source>
</evidence>
<keyword evidence="5" id="KW-0479">Metal-binding</keyword>
<dbReference type="GO" id="GO:0046872">
    <property type="term" value="F:metal ion binding"/>
    <property type="evidence" value="ECO:0007669"/>
    <property type="project" value="UniProtKB-KW"/>
</dbReference>
<dbReference type="GO" id="GO:0008654">
    <property type="term" value="P:phospholipid biosynthetic process"/>
    <property type="evidence" value="ECO:0007669"/>
    <property type="project" value="UniProtKB-KW"/>
</dbReference>
<dbReference type="GO" id="GO:0004143">
    <property type="term" value="F:ATP-dependent diacylglycerol kinase activity"/>
    <property type="evidence" value="ECO:0007669"/>
    <property type="project" value="TreeGrafter"/>
</dbReference>
<dbReference type="InterPro" id="IPR050187">
    <property type="entry name" value="Lipid_Phosphate_FormReg"/>
</dbReference>
<evidence type="ECO:0000256" key="9">
    <source>
        <dbReference type="ARBA" id="ARBA00022842"/>
    </source>
</evidence>
<keyword evidence="3" id="KW-0444">Lipid biosynthesis</keyword>
<keyword evidence="4" id="KW-0808">Transferase</keyword>
<dbReference type="GO" id="GO:0005524">
    <property type="term" value="F:ATP binding"/>
    <property type="evidence" value="ECO:0007669"/>
    <property type="project" value="UniProtKB-KW"/>
</dbReference>
<keyword evidence="16" id="KW-1185">Reference proteome</keyword>
<keyword evidence="6" id="KW-0547">Nucleotide-binding</keyword>
<feature type="region of interest" description="Disordered" evidence="13">
    <location>
        <begin position="310"/>
        <end position="336"/>
    </location>
</feature>
<dbReference type="InterPro" id="IPR017438">
    <property type="entry name" value="ATP-NAD_kinase_N"/>
</dbReference>
<dbReference type="AlphaFoldDB" id="A0A252F7M2"/>
<dbReference type="PANTHER" id="PTHR12358:SF106">
    <property type="entry name" value="LIPID KINASE YEGS"/>
    <property type="match status" value="1"/>
</dbReference>
<name>A0A252F7M2_9FIRM</name>
<evidence type="ECO:0000256" key="6">
    <source>
        <dbReference type="ARBA" id="ARBA00022741"/>
    </source>
</evidence>
<dbReference type="GO" id="GO:0005886">
    <property type="term" value="C:plasma membrane"/>
    <property type="evidence" value="ECO:0007669"/>
    <property type="project" value="TreeGrafter"/>
</dbReference>
<accession>A0A252F7M2</accession>
<dbReference type="NCBIfam" id="TIGR00147">
    <property type="entry name" value="YegS/Rv2252/BmrU family lipid kinase"/>
    <property type="match status" value="1"/>
</dbReference>
<dbReference type="Proteomes" id="UP000194903">
    <property type="component" value="Unassembled WGS sequence"/>
</dbReference>
<evidence type="ECO:0000256" key="7">
    <source>
        <dbReference type="ARBA" id="ARBA00022777"/>
    </source>
</evidence>
<evidence type="ECO:0000256" key="4">
    <source>
        <dbReference type="ARBA" id="ARBA00022679"/>
    </source>
</evidence>
<dbReference type="PANTHER" id="PTHR12358">
    <property type="entry name" value="SPHINGOSINE KINASE"/>
    <property type="match status" value="1"/>
</dbReference>
<dbReference type="Pfam" id="PF00781">
    <property type="entry name" value="DAGK_cat"/>
    <property type="match status" value="1"/>
</dbReference>
<comment type="cofactor">
    <cofactor evidence="1">
        <name>Mg(2+)</name>
        <dbReference type="ChEBI" id="CHEBI:18420"/>
    </cofactor>
</comment>
<evidence type="ECO:0000256" key="11">
    <source>
        <dbReference type="ARBA" id="ARBA00023209"/>
    </source>
</evidence>